<dbReference type="RefSeq" id="WP_091770534.1">
    <property type="nucleotide sequence ID" value="NZ_FNBT01000009.1"/>
</dbReference>
<evidence type="ECO:0000256" key="3">
    <source>
        <dbReference type="ARBA" id="ARBA00022630"/>
    </source>
</evidence>
<dbReference type="InterPro" id="IPR009075">
    <property type="entry name" value="AcylCo_DH/oxidase_C"/>
</dbReference>
<dbReference type="AlphaFoldDB" id="A0A1G7QDI0"/>
<evidence type="ECO:0000256" key="4">
    <source>
        <dbReference type="ARBA" id="ARBA00022827"/>
    </source>
</evidence>
<feature type="domain" description="Acyl-CoA oxidase/dehydrogenase middle" evidence="7">
    <location>
        <begin position="182"/>
        <end position="275"/>
    </location>
</feature>
<keyword evidence="5" id="KW-0560">Oxidoreductase</keyword>
<dbReference type="InterPro" id="IPR041504">
    <property type="entry name" value="AidB_N"/>
</dbReference>
<reference evidence="10" key="1">
    <citation type="submission" date="2016-10" db="EMBL/GenBank/DDBJ databases">
        <authorList>
            <person name="Varghese N."/>
            <person name="Submissions S."/>
        </authorList>
    </citation>
    <scope>NUCLEOTIDE SEQUENCE [LARGE SCALE GENOMIC DNA]</scope>
    <source>
        <strain evidence="10">DSM 44268</strain>
    </source>
</reference>
<keyword evidence="4 5" id="KW-0274">FAD</keyword>
<evidence type="ECO:0000256" key="1">
    <source>
        <dbReference type="ARBA" id="ARBA00001974"/>
    </source>
</evidence>
<sequence length="543" mass="57592">MPATHEVTNQVPPLAGHDPIAGDAALAEACVRHADRATLDSLAGLGRLAGSEQAQEWGRLANENPPRLRTHDRYGHRIDEVEFHPAWHELMRTAVEHGLAGVPWRASAAGDAHAHVRRAVGYLGWTQVEMGHGCPTTMTYAVVPALRRTPELAARFEPGLTAAAYQFGLAEPTGKRGLIAGMGMTEKQGGSDVRANTTRAVPQLDGTYRLTGHKWFTSAPMSDLFLVLAVLDEGVSCFLVPRVLPDGTRNVFHVQRLKDKLGDRSNASSEVEFDGTTGWLVGEPGRGVPAIIEMVNMTRLDCVLGSAATVRAALTQAGHHARHRSAFGALLADQPLMQNVLADLAVESEAATALAVRLAAAVDAGETAFLRLAGAAAKFWVCKRTPGVVAEAMEVLGGNGYVEDSGLPRLYRQSPLNSIWEGSGNVIALDVLRALGRSSESLAAVTAELELARGVDARFDDAVKRLSAELGDPDRLPLRARRIAGLLALCLQGSLLLRHAPAPVADAFCASRLGGDWGAVLGTLPASTDVASLVRRSSIEAPG</sequence>
<evidence type="ECO:0000259" key="7">
    <source>
        <dbReference type="Pfam" id="PF02770"/>
    </source>
</evidence>
<dbReference type="GO" id="GO:0003995">
    <property type="term" value="F:acyl-CoA dehydrogenase activity"/>
    <property type="evidence" value="ECO:0007669"/>
    <property type="project" value="InterPro"/>
</dbReference>
<dbReference type="PANTHER" id="PTHR42707">
    <property type="entry name" value="ACYL-COA DEHYDROGENASE"/>
    <property type="match status" value="1"/>
</dbReference>
<dbReference type="InterPro" id="IPR009100">
    <property type="entry name" value="AcylCoA_DH/oxidase_NM_dom_sf"/>
</dbReference>
<comment type="similarity">
    <text evidence="2 5">Belongs to the acyl-CoA dehydrogenase family.</text>
</comment>
<evidence type="ECO:0000259" key="8">
    <source>
        <dbReference type="Pfam" id="PF18158"/>
    </source>
</evidence>
<evidence type="ECO:0000256" key="2">
    <source>
        <dbReference type="ARBA" id="ARBA00009347"/>
    </source>
</evidence>
<dbReference type="PANTHER" id="PTHR42707:SF3">
    <property type="entry name" value="ACYL-COA DEHYDROGENASE AIDB-RELATED"/>
    <property type="match status" value="1"/>
</dbReference>
<dbReference type="Gene3D" id="2.40.110.20">
    <property type="match status" value="1"/>
</dbReference>
<dbReference type="PROSITE" id="PS00072">
    <property type="entry name" value="ACYL_COA_DH_1"/>
    <property type="match status" value="1"/>
</dbReference>
<dbReference type="Gene3D" id="6.10.250.600">
    <property type="match status" value="1"/>
</dbReference>
<dbReference type="InterPro" id="IPR006091">
    <property type="entry name" value="Acyl-CoA_Oxase/DH_mid-dom"/>
</dbReference>
<dbReference type="Gene3D" id="1.20.140.10">
    <property type="entry name" value="Butyryl-CoA Dehydrogenase, subunit A, domain 3"/>
    <property type="match status" value="1"/>
</dbReference>
<feature type="domain" description="Acyl-CoA dehydrogenase/oxidase C-terminal" evidence="6">
    <location>
        <begin position="285"/>
        <end position="435"/>
    </location>
</feature>
<evidence type="ECO:0000259" key="6">
    <source>
        <dbReference type="Pfam" id="PF00441"/>
    </source>
</evidence>
<dbReference type="InterPro" id="IPR006089">
    <property type="entry name" value="Acyl-CoA_DH_CS"/>
</dbReference>
<proteinExistence type="inferred from homology"/>
<dbReference type="Proteomes" id="UP000199406">
    <property type="component" value="Unassembled WGS sequence"/>
</dbReference>
<dbReference type="OrthoDB" id="9771038at2"/>
<dbReference type="STRING" id="1550231.SAMN05660662_3967"/>
<keyword evidence="10" id="KW-1185">Reference proteome</keyword>
<keyword evidence="3 5" id="KW-0285">Flavoprotein</keyword>
<accession>A0A1G7QDI0</accession>
<evidence type="ECO:0000256" key="5">
    <source>
        <dbReference type="RuleBase" id="RU362125"/>
    </source>
</evidence>
<evidence type="ECO:0000313" key="9">
    <source>
        <dbReference type="EMBL" id="SDF96593.1"/>
    </source>
</evidence>
<dbReference type="SUPFAM" id="SSF47203">
    <property type="entry name" value="Acyl-CoA dehydrogenase C-terminal domain-like"/>
    <property type="match status" value="1"/>
</dbReference>
<dbReference type="Pfam" id="PF18158">
    <property type="entry name" value="AidB_N"/>
    <property type="match status" value="1"/>
</dbReference>
<comment type="cofactor">
    <cofactor evidence="1 5">
        <name>FAD</name>
        <dbReference type="ChEBI" id="CHEBI:57692"/>
    </cofactor>
</comment>
<dbReference type="Pfam" id="PF00441">
    <property type="entry name" value="Acyl-CoA_dh_1"/>
    <property type="match status" value="1"/>
</dbReference>
<dbReference type="EMBL" id="FNBT01000009">
    <property type="protein sequence ID" value="SDF96593.1"/>
    <property type="molecule type" value="Genomic_DNA"/>
</dbReference>
<dbReference type="InterPro" id="IPR052904">
    <property type="entry name" value="Acyl-CoA_dehydrogenase-like"/>
</dbReference>
<gene>
    <name evidence="9" type="ORF">SAMN05660662_3967</name>
</gene>
<dbReference type="Pfam" id="PF02770">
    <property type="entry name" value="Acyl-CoA_dh_M"/>
    <property type="match status" value="1"/>
</dbReference>
<dbReference type="InterPro" id="IPR036250">
    <property type="entry name" value="AcylCo_DH-like_C"/>
</dbReference>
<protein>
    <submittedName>
        <fullName evidence="9">Putative acyl-CoA dehydrogenase</fullName>
    </submittedName>
</protein>
<organism evidence="9 10">
    <name type="scientific">Blastococcus aurantiacus</name>
    <dbReference type="NCBI Taxonomy" id="1550231"/>
    <lineage>
        <taxon>Bacteria</taxon>
        <taxon>Bacillati</taxon>
        <taxon>Actinomycetota</taxon>
        <taxon>Actinomycetes</taxon>
        <taxon>Geodermatophilales</taxon>
        <taxon>Geodermatophilaceae</taxon>
        <taxon>Blastococcus</taxon>
    </lineage>
</organism>
<name>A0A1G7QDI0_9ACTN</name>
<dbReference type="SUPFAM" id="SSF56645">
    <property type="entry name" value="Acyl-CoA dehydrogenase NM domain-like"/>
    <property type="match status" value="1"/>
</dbReference>
<evidence type="ECO:0000313" key="10">
    <source>
        <dbReference type="Proteomes" id="UP000199406"/>
    </source>
</evidence>
<feature type="domain" description="Adaptive response protein AidB N-terminal" evidence="8">
    <location>
        <begin position="9"/>
        <end position="166"/>
    </location>
</feature>